<evidence type="ECO:0000256" key="7">
    <source>
        <dbReference type="ARBA" id="ARBA00022475"/>
    </source>
</evidence>
<dbReference type="EMBL" id="JACJTC010000018">
    <property type="protein sequence ID" value="MBD2614311.1"/>
    <property type="molecule type" value="Genomic_DNA"/>
</dbReference>
<evidence type="ECO:0000256" key="12">
    <source>
        <dbReference type="ARBA" id="ARBA00023098"/>
    </source>
</evidence>
<comment type="caution">
    <text evidence="19">The sequence shown here is derived from an EMBL/GenBank/DDBJ whole genome shotgun (WGS) entry which is preliminary data.</text>
</comment>
<evidence type="ECO:0000256" key="11">
    <source>
        <dbReference type="ARBA" id="ARBA00022989"/>
    </source>
</evidence>
<comment type="pathway">
    <text evidence="4">Lipid metabolism.</text>
</comment>
<evidence type="ECO:0000256" key="18">
    <source>
        <dbReference type="SAM" id="Phobius"/>
    </source>
</evidence>
<dbReference type="InterPro" id="IPR036265">
    <property type="entry name" value="HIT-like_sf"/>
</dbReference>
<evidence type="ECO:0000256" key="4">
    <source>
        <dbReference type="ARBA" id="ARBA00005189"/>
    </source>
</evidence>
<sequence>MNLNLFFKLNIIRNKRIFNNNFFKINYLILILLVSVNELSFINIFRSQTLAQSDRDFLWQKVQQCVANQQGQPPKPDPCLYVDLNKRYVVANGSNPVEYLLLPTDKIEGIEDPNISRSNSIPYWQYAWEEARKYVPTKKPQVQYRNQYGLAINSQQARNQDQLHIHMSCIKQSVSMQLEKDDNQIPNGNFNNFILTLENNQYNIMKLDNDSLTNNNNPFYLVNRSLASSQKMADQSIAVVGRRRGGYYILNTESDATKGYKAAAEKLLDEDCSTQ</sequence>
<feature type="transmembrane region" description="Helical" evidence="18">
    <location>
        <begin position="25"/>
        <end position="45"/>
    </location>
</feature>
<evidence type="ECO:0000256" key="10">
    <source>
        <dbReference type="ARBA" id="ARBA00022801"/>
    </source>
</evidence>
<reference evidence="19 20" key="1">
    <citation type="journal article" date="2020" name="ISME J.">
        <title>Comparative genomics reveals insights into cyanobacterial evolution and habitat adaptation.</title>
        <authorList>
            <person name="Chen M.Y."/>
            <person name="Teng W.K."/>
            <person name="Zhao L."/>
            <person name="Hu C.X."/>
            <person name="Zhou Y.K."/>
            <person name="Han B.P."/>
            <person name="Song L.R."/>
            <person name="Shu W.S."/>
        </authorList>
    </citation>
    <scope>NUCLEOTIDE SEQUENCE [LARGE SCALE GENOMIC DNA]</scope>
    <source>
        <strain evidence="19 20">FACHB-252</strain>
    </source>
</reference>
<keyword evidence="9 18" id="KW-0812">Transmembrane</keyword>
<keyword evidence="15" id="KW-1208">Phospholipid metabolism</keyword>
<comment type="catalytic activity">
    <reaction evidence="1">
        <text>a CDP-1,2-diacyl-sn-glycerol + H2O = a 1,2-diacyl-sn-glycero-3-phosphate + CMP + 2 H(+)</text>
        <dbReference type="Rhea" id="RHEA:15221"/>
        <dbReference type="ChEBI" id="CHEBI:15377"/>
        <dbReference type="ChEBI" id="CHEBI:15378"/>
        <dbReference type="ChEBI" id="CHEBI:58332"/>
        <dbReference type="ChEBI" id="CHEBI:58608"/>
        <dbReference type="ChEBI" id="CHEBI:60377"/>
        <dbReference type="EC" id="3.6.1.26"/>
    </reaction>
</comment>
<dbReference type="Pfam" id="PF02611">
    <property type="entry name" value="CDH"/>
    <property type="match status" value="1"/>
</dbReference>
<comment type="similarity">
    <text evidence="5">Belongs to the Cdh family.</text>
</comment>
<protein>
    <recommendedName>
        <fullName evidence="6">CDP-diacylglycerol diphosphatase</fullName>
        <ecNumber evidence="6">3.6.1.26</ecNumber>
    </recommendedName>
    <alternativeName>
        <fullName evidence="16">CDP-diacylglycerol phosphatidylhydrolase</fullName>
    </alternativeName>
    <alternativeName>
        <fullName evidence="17">CDP-diglyceride hydrolase</fullName>
    </alternativeName>
</protein>
<keyword evidence="14" id="KW-0594">Phospholipid biosynthesis</keyword>
<evidence type="ECO:0000256" key="14">
    <source>
        <dbReference type="ARBA" id="ARBA00023209"/>
    </source>
</evidence>
<dbReference type="SUPFAM" id="SSF54197">
    <property type="entry name" value="HIT-like"/>
    <property type="match status" value="1"/>
</dbReference>
<comment type="pathway">
    <text evidence="3">Phospholipid metabolism; CDP-diacylglycerol degradation; phosphatidate from CDP-diacylglycerol: step 1/1.</text>
</comment>
<accession>A0ABR8HG43</accession>
<dbReference type="RefSeq" id="WP_190951320.1">
    <property type="nucleotide sequence ID" value="NZ_JACJTC010000018.1"/>
</dbReference>
<evidence type="ECO:0000256" key="3">
    <source>
        <dbReference type="ARBA" id="ARBA00004927"/>
    </source>
</evidence>
<keyword evidence="12" id="KW-0443">Lipid metabolism</keyword>
<evidence type="ECO:0000313" key="19">
    <source>
        <dbReference type="EMBL" id="MBD2614311.1"/>
    </source>
</evidence>
<keyword evidence="13 18" id="KW-0472">Membrane</keyword>
<evidence type="ECO:0000256" key="16">
    <source>
        <dbReference type="ARBA" id="ARBA00032888"/>
    </source>
</evidence>
<keyword evidence="8" id="KW-0444">Lipid biosynthesis</keyword>
<evidence type="ECO:0000256" key="17">
    <source>
        <dbReference type="ARBA" id="ARBA00032892"/>
    </source>
</evidence>
<evidence type="ECO:0000256" key="2">
    <source>
        <dbReference type="ARBA" id="ARBA00004162"/>
    </source>
</evidence>
<keyword evidence="7" id="KW-1003">Cell membrane</keyword>
<dbReference type="Gene3D" id="3.30.428.30">
    <property type="entry name" value="HIT family - CDH-like"/>
    <property type="match status" value="1"/>
</dbReference>
<name>A0ABR8HG43_NOSPU</name>
<keyword evidence="20" id="KW-1185">Reference proteome</keyword>
<proteinExistence type="inferred from homology"/>
<dbReference type="Proteomes" id="UP000606396">
    <property type="component" value="Unassembled WGS sequence"/>
</dbReference>
<dbReference type="EC" id="3.6.1.26" evidence="6"/>
<evidence type="ECO:0000256" key="13">
    <source>
        <dbReference type="ARBA" id="ARBA00023136"/>
    </source>
</evidence>
<organism evidence="19 20">
    <name type="scientific">Nostoc punctiforme FACHB-252</name>
    <dbReference type="NCBI Taxonomy" id="1357509"/>
    <lineage>
        <taxon>Bacteria</taxon>
        <taxon>Bacillati</taxon>
        <taxon>Cyanobacteriota</taxon>
        <taxon>Cyanophyceae</taxon>
        <taxon>Nostocales</taxon>
        <taxon>Nostocaceae</taxon>
        <taxon>Nostoc</taxon>
    </lineage>
</organism>
<keyword evidence="11 18" id="KW-1133">Transmembrane helix</keyword>
<gene>
    <name evidence="19" type="ORF">H6G94_24065</name>
</gene>
<comment type="subcellular location">
    <subcellularLocation>
        <location evidence="2">Cell membrane</location>
        <topology evidence="2">Single-pass membrane protein</topology>
    </subcellularLocation>
</comment>
<evidence type="ECO:0000256" key="9">
    <source>
        <dbReference type="ARBA" id="ARBA00022692"/>
    </source>
</evidence>
<evidence type="ECO:0000256" key="8">
    <source>
        <dbReference type="ARBA" id="ARBA00022516"/>
    </source>
</evidence>
<evidence type="ECO:0000256" key="5">
    <source>
        <dbReference type="ARBA" id="ARBA00006435"/>
    </source>
</evidence>
<keyword evidence="10" id="KW-0378">Hydrolase</keyword>
<evidence type="ECO:0000256" key="6">
    <source>
        <dbReference type="ARBA" id="ARBA00012375"/>
    </source>
</evidence>
<dbReference type="InterPro" id="IPR003763">
    <property type="entry name" value="CDP-diacylglyc_Pase"/>
</dbReference>
<evidence type="ECO:0000256" key="1">
    <source>
        <dbReference type="ARBA" id="ARBA00001007"/>
    </source>
</evidence>
<evidence type="ECO:0000313" key="20">
    <source>
        <dbReference type="Proteomes" id="UP000606396"/>
    </source>
</evidence>
<evidence type="ECO:0000256" key="15">
    <source>
        <dbReference type="ARBA" id="ARBA00023264"/>
    </source>
</evidence>